<reference evidence="1 2" key="1">
    <citation type="submission" date="2020-08" db="EMBL/GenBank/DDBJ databases">
        <title>Bridging the membrane lipid divide: bacteria of the FCB group superphylum have the potential to synthesize archaeal ether lipids.</title>
        <authorList>
            <person name="Villanueva L."/>
            <person name="Von Meijenfeldt F.A.B."/>
            <person name="Westbye A.B."/>
            <person name="Yadav S."/>
            <person name="Hopmans E.C."/>
            <person name="Dutilh B.E."/>
            <person name="Sinninghe Damste J.S."/>
        </authorList>
    </citation>
    <scope>NUCLEOTIDE SEQUENCE [LARGE SCALE GENOMIC DNA]</scope>
    <source>
        <strain evidence="1">NIOZ-UU100</strain>
    </source>
</reference>
<dbReference type="EMBL" id="JACNFK010000004">
    <property type="protein sequence ID" value="MBC8518800.1"/>
    <property type="molecule type" value="Genomic_DNA"/>
</dbReference>
<name>A0A8J6P9X6_9GAMM</name>
<dbReference type="InterPro" id="IPR013321">
    <property type="entry name" value="Arc_rbn_hlx_hlx"/>
</dbReference>
<gene>
    <name evidence="1" type="ORF">H8D24_00130</name>
</gene>
<dbReference type="Gene3D" id="1.10.1220.10">
    <property type="entry name" value="Met repressor-like"/>
    <property type="match status" value="1"/>
</dbReference>
<evidence type="ECO:0000313" key="2">
    <source>
        <dbReference type="Proteomes" id="UP000654401"/>
    </source>
</evidence>
<evidence type="ECO:0000313" key="1">
    <source>
        <dbReference type="EMBL" id="MBC8518800.1"/>
    </source>
</evidence>
<dbReference type="Gene3D" id="3.30.160.250">
    <property type="match status" value="1"/>
</dbReference>
<dbReference type="GO" id="GO:0006355">
    <property type="term" value="P:regulation of DNA-templated transcription"/>
    <property type="evidence" value="ECO:0007669"/>
    <property type="project" value="InterPro"/>
</dbReference>
<dbReference type="InterPro" id="IPR010985">
    <property type="entry name" value="Ribbon_hlx_hlx"/>
</dbReference>
<dbReference type="PROSITE" id="PS51257">
    <property type="entry name" value="PROKAR_LIPOPROTEIN"/>
    <property type="match status" value="1"/>
</dbReference>
<dbReference type="InterPro" id="IPR008651">
    <property type="entry name" value="Uncharacterised_HicB"/>
</dbReference>
<protein>
    <submittedName>
        <fullName evidence="1">Toxin-antitoxin system HicB family antitoxin</fullName>
    </submittedName>
</protein>
<dbReference type="AlphaFoldDB" id="A0A8J6P9X6"/>
<dbReference type="Proteomes" id="UP000654401">
    <property type="component" value="Unassembled WGS sequence"/>
</dbReference>
<dbReference type="SUPFAM" id="SSF47598">
    <property type="entry name" value="Ribbon-helix-helix"/>
    <property type="match status" value="1"/>
</dbReference>
<sequence length="111" mass="12659">MKERDRYLKIVEWSEEDQCYVGSVPGWIGQACHGDNEEKVYHQLCQIVDEWIDIYKKDGNPLPEPTAGKTYSGKFVLRMEPELHKQLAIHAAQAGVSLNKYCSQQLESCSA</sequence>
<accession>A0A8J6P9X6</accession>
<organism evidence="1 2">
    <name type="scientific">Candidatus Thiopontia autotrophica</name>
    <dbReference type="NCBI Taxonomy" id="2841688"/>
    <lineage>
        <taxon>Bacteria</taxon>
        <taxon>Pseudomonadati</taxon>
        <taxon>Pseudomonadota</taxon>
        <taxon>Gammaproteobacteria</taxon>
        <taxon>Candidatus Thiopontia</taxon>
    </lineage>
</organism>
<proteinExistence type="predicted"/>
<comment type="caution">
    <text evidence="1">The sequence shown here is derived from an EMBL/GenBank/DDBJ whole genome shotgun (WGS) entry which is preliminary data.</text>
</comment>
<dbReference type="SUPFAM" id="SSF143100">
    <property type="entry name" value="TTHA1013/TTHA0281-like"/>
    <property type="match status" value="1"/>
</dbReference>
<dbReference type="Pfam" id="PF05534">
    <property type="entry name" value="HicB"/>
    <property type="match status" value="1"/>
</dbReference>
<dbReference type="InterPro" id="IPR035069">
    <property type="entry name" value="TTHA1013/TTHA0281-like"/>
</dbReference>